<evidence type="ECO:0000259" key="2">
    <source>
        <dbReference type="Pfam" id="PF06985"/>
    </source>
</evidence>
<proteinExistence type="predicted"/>
<sequence>MTWRRRRRVRLRSGSALAQLWLSSGSGFFRSAHPCSPLLTPCRSVLDIPHQKLSTISEGPQICPESRIRVLYSFNLDTLGFVPVFLLVMEEPGRASSGTHSKTHKGKKLPTIQSQVPGLQPPSRPTKMPLPIDIVSFNDHPTYEALSYVWGNEKDRKDIQLNGRPFDVTENLWMVLRRLRDDAVRRVLWVDAVCINQKDNNEKSHQVAMMGEIYSSCQKTVIWLGEDHDTINAGSKSIVASRARDMLELLGAGSHLDELPCFSTGASQRTEISEEYVVHFEAFRKFVDLPWWKRIWVIQEMVLPKSLTLFYSSEEFSYEVLRSVVQGLQIHGSTCCKEHRYTLRALAFDPILTLQEQVEPMVFTRETWTRHTPMTLFHLRRQFSASQASQKRDLFYALLGLVTSWGSNNPLYPDYEISQKEAITKAVFKCISDQGGLEFLQGERIFRGEEDMPSWIPDAHFTTIPPQWVIVEQRRLRISAWFSASASFRQNASKLRLAEKDTLLCQTLKVDNIVEVGPICDALENFEKAPDVFREWMQMIGIGIGDWPEQSPPDGSKADIFWKTMLNDSVELDTITSPFYRRTNKDDYVQLRSLWIMLLSPLGGFLAQSLSLSLKSHDDLMSQAPATIYHIFVCLWHRRLFRTENGMIGLAPENSSPGDEVHILLGSPVPFIVQRLDRSVGGNGNAYVHDIMHGEAFENGGEKSIKSIALC</sequence>
<accession>A0A8E2DY52</accession>
<name>A0A8E2DY52_9PEZI</name>
<dbReference type="Pfam" id="PF06985">
    <property type="entry name" value="HET"/>
    <property type="match status" value="1"/>
</dbReference>
<keyword evidence="4" id="KW-1185">Reference proteome</keyword>
<dbReference type="PANTHER" id="PTHR24148">
    <property type="entry name" value="ANKYRIN REPEAT DOMAIN-CONTAINING PROTEIN 39 HOMOLOG-RELATED"/>
    <property type="match status" value="1"/>
</dbReference>
<dbReference type="OrthoDB" id="2157530at2759"/>
<dbReference type="InterPro" id="IPR052895">
    <property type="entry name" value="HetReg/Transcr_Mod"/>
</dbReference>
<evidence type="ECO:0000313" key="3">
    <source>
        <dbReference type="EMBL" id="OCK73930.1"/>
    </source>
</evidence>
<protein>
    <submittedName>
        <fullName evidence="3">HET-domain-containing protein</fullName>
    </submittedName>
</protein>
<dbReference type="Pfam" id="PF26639">
    <property type="entry name" value="Het-6_barrel"/>
    <property type="match status" value="1"/>
</dbReference>
<reference evidence="3 4" key="1">
    <citation type="journal article" date="2016" name="Nat. Commun.">
        <title>Ectomycorrhizal ecology is imprinted in the genome of the dominant symbiotic fungus Cenococcum geophilum.</title>
        <authorList>
            <consortium name="DOE Joint Genome Institute"/>
            <person name="Peter M."/>
            <person name="Kohler A."/>
            <person name="Ohm R.A."/>
            <person name="Kuo A."/>
            <person name="Krutzmann J."/>
            <person name="Morin E."/>
            <person name="Arend M."/>
            <person name="Barry K.W."/>
            <person name="Binder M."/>
            <person name="Choi C."/>
            <person name="Clum A."/>
            <person name="Copeland A."/>
            <person name="Grisel N."/>
            <person name="Haridas S."/>
            <person name="Kipfer T."/>
            <person name="LaButti K."/>
            <person name="Lindquist E."/>
            <person name="Lipzen A."/>
            <person name="Maire R."/>
            <person name="Meier B."/>
            <person name="Mihaltcheva S."/>
            <person name="Molinier V."/>
            <person name="Murat C."/>
            <person name="Poggeler S."/>
            <person name="Quandt C.A."/>
            <person name="Sperisen C."/>
            <person name="Tritt A."/>
            <person name="Tisserant E."/>
            <person name="Crous P.W."/>
            <person name="Henrissat B."/>
            <person name="Nehls U."/>
            <person name="Egli S."/>
            <person name="Spatafora J.W."/>
            <person name="Grigoriev I.V."/>
            <person name="Martin F.M."/>
        </authorList>
    </citation>
    <scope>NUCLEOTIDE SEQUENCE [LARGE SCALE GENOMIC DNA]</scope>
    <source>
        <strain evidence="3 4">CBS 459.81</strain>
    </source>
</reference>
<gene>
    <name evidence="3" type="ORF">K432DRAFT_447572</name>
</gene>
<dbReference type="InterPro" id="IPR010730">
    <property type="entry name" value="HET"/>
</dbReference>
<dbReference type="Proteomes" id="UP000250266">
    <property type="component" value="Unassembled WGS sequence"/>
</dbReference>
<feature type="domain" description="Heterokaryon incompatibility" evidence="2">
    <location>
        <begin position="143"/>
        <end position="300"/>
    </location>
</feature>
<feature type="region of interest" description="Disordered" evidence="1">
    <location>
        <begin position="96"/>
        <end position="125"/>
    </location>
</feature>
<dbReference type="EMBL" id="KV745612">
    <property type="protein sequence ID" value="OCK73930.1"/>
    <property type="molecule type" value="Genomic_DNA"/>
</dbReference>
<evidence type="ECO:0000313" key="4">
    <source>
        <dbReference type="Proteomes" id="UP000250266"/>
    </source>
</evidence>
<organism evidence="3 4">
    <name type="scientific">Lepidopterella palustris CBS 459.81</name>
    <dbReference type="NCBI Taxonomy" id="1314670"/>
    <lineage>
        <taxon>Eukaryota</taxon>
        <taxon>Fungi</taxon>
        <taxon>Dikarya</taxon>
        <taxon>Ascomycota</taxon>
        <taxon>Pezizomycotina</taxon>
        <taxon>Dothideomycetes</taxon>
        <taxon>Pleosporomycetidae</taxon>
        <taxon>Mytilinidiales</taxon>
        <taxon>Argynnaceae</taxon>
        <taxon>Lepidopterella</taxon>
    </lineage>
</organism>
<dbReference type="AlphaFoldDB" id="A0A8E2DY52"/>
<evidence type="ECO:0000256" key="1">
    <source>
        <dbReference type="SAM" id="MobiDB-lite"/>
    </source>
</evidence>
<dbReference type="PANTHER" id="PTHR24148:SF64">
    <property type="entry name" value="HETEROKARYON INCOMPATIBILITY DOMAIN-CONTAINING PROTEIN"/>
    <property type="match status" value="1"/>
</dbReference>